<feature type="compositionally biased region" description="Polar residues" evidence="1">
    <location>
        <begin position="27"/>
        <end position="37"/>
    </location>
</feature>
<gene>
    <name evidence="2" type="ORF">VTJ83DRAFT_909</name>
</gene>
<evidence type="ECO:0000256" key="1">
    <source>
        <dbReference type="SAM" id="MobiDB-lite"/>
    </source>
</evidence>
<feature type="region of interest" description="Disordered" evidence="1">
    <location>
        <begin position="1"/>
        <end position="97"/>
    </location>
</feature>
<keyword evidence="3" id="KW-1185">Reference proteome</keyword>
<proteinExistence type="predicted"/>
<dbReference type="RefSeq" id="XP_070870262.1">
    <property type="nucleotide sequence ID" value="XM_071014604.1"/>
</dbReference>
<evidence type="ECO:0000313" key="3">
    <source>
        <dbReference type="Proteomes" id="UP001600064"/>
    </source>
</evidence>
<organism evidence="2 3">
    <name type="scientific">Remersonia thermophila</name>
    <dbReference type="NCBI Taxonomy" id="72144"/>
    <lineage>
        <taxon>Eukaryota</taxon>
        <taxon>Fungi</taxon>
        <taxon>Dikarya</taxon>
        <taxon>Ascomycota</taxon>
        <taxon>Pezizomycotina</taxon>
        <taxon>Sordariomycetes</taxon>
        <taxon>Sordariomycetidae</taxon>
        <taxon>Sordariales</taxon>
        <taxon>Sordariales incertae sedis</taxon>
        <taxon>Remersonia</taxon>
    </lineage>
</organism>
<sequence length="133" mass="14366">MSMDRNTRTNPPSPPALNLGPVRAPSNPDNETPRSAGSTTSSSSHFPVFSLPASSPTSSSPPTSTPVAWSRQDSNASTLVPETTALPTRRPPTVPQRKINAHSYCGRHSDEFLLSGWKELWREVTSKKGGNNR</sequence>
<dbReference type="EMBL" id="JAZGUE010000001">
    <property type="protein sequence ID" value="KAL2271538.1"/>
    <property type="molecule type" value="Genomic_DNA"/>
</dbReference>
<dbReference type="GeneID" id="98129248"/>
<reference evidence="2 3" key="1">
    <citation type="journal article" date="2024" name="Commun. Biol.">
        <title>Comparative genomic analysis of thermophilic fungi reveals convergent evolutionary adaptations and gene losses.</title>
        <authorList>
            <person name="Steindorff A.S."/>
            <person name="Aguilar-Pontes M.V."/>
            <person name="Robinson A.J."/>
            <person name="Andreopoulos B."/>
            <person name="LaButti K."/>
            <person name="Kuo A."/>
            <person name="Mondo S."/>
            <person name="Riley R."/>
            <person name="Otillar R."/>
            <person name="Haridas S."/>
            <person name="Lipzen A."/>
            <person name="Grimwood J."/>
            <person name="Schmutz J."/>
            <person name="Clum A."/>
            <person name="Reid I.D."/>
            <person name="Moisan M.C."/>
            <person name="Butler G."/>
            <person name="Nguyen T.T.M."/>
            <person name="Dewar K."/>
            <person name="Conant G."/>
            <person name="Drula E."/>
            <person name="Henrissat B."/>
            <person name="Hansel C."/>
            <person name="Singer S."/>
            <person name="Hutchinson M.I."/>
            <person name="de Vries R.P."/>
            <person name="Natvig D.O."/>
            <person name="Powell A.J."/>
            <person name="Tsang A."/>
            <person name="Grigoriev I.V."/>
        </authorList>
    </citation>
    <scope>NUCLEOTIDE SEQUENCE [LARGE SCALE GENOMIC DNA]</scope>
    <source>
        <strain evidence="2 3">ATCC 22073</strain>
    </source>
</reference>
<name>A0ABR4DMJ4_9PEZI</name>
<feature type="compositionally biased region" description="Polar residues" evidence="1">
    <location>
        <begin position="71"/>
        <end position="81"/>
    </location>
</feature>
<protein>
    <submittedName>
        <fullName evidence="2">Uncharacterized protein</fullName>
    </submittedName>
</protein>
<dbReference type="Proteomes" id="UP001600064">
    <property type="component" value="Unassembled WGS sequence"/>
</dbReference>
<evidence type="ECO:0000313" key="2">
    <source>
        <dbReference type="EMBL" id="KAL2271538.1"/>
    </source>
</evidence>
<comment type="caution">
    <text evidence="2">The sequence shown here is derived from an EMBL/GenBank/DDBJ whole genome shotgun (WGS) entry which is preliminary data.</text>
</comment>
<feature type="compositionally biased region" description="Low complexity" evidence="1">
    <location>
        <begin position="54"/>
        <end position="66"/>
    </location>
</feature>
<accession>A0ABR4DMJ4</accession>